<dbReference type="AlphaFoldDB" id="A0A0F9XDG3"/>
<proteinExistence type="predicted"/>
<evidence type="ECO:0000313" key="2">
    <source>
        <dbReference type="EMBL" id="KKP02650.1"/>
    </source>
</evidence>
<sequence length="101" mass="11502">MDIKTLPDTNRHPEATEQVSHYLKEMAKPHLIVLEISKAYSRLRISSQHERDPVLSLLTVALLNVHVLAWLPQNYESQNHLGQPKCHTPRHVNPSGRLLGS</sequence>
<accession>A0A0F9XDG3</accession>
<protein>
    <submittedName>
        <fullName evidence="2">Uncharacterized protein</fullName>
    </submittedName>
</protein>
<feature type="region of interest" description="Disordered" evidence="1">
    <location>
        <begin position="79"/>
        <end position="101"/>
    </location>
</feature>
<organism evidence="2 3">
    <name type="scientific">Trichoderma harzianum</name>
    <name type="common">Hypocrea lixii</name>
    <dbReference type="NCBI Taxonomy" id="5544"/>
    <lineage>
        <taxon>Eukaryota</taxon>
        <taxon>Fungi</taxon>
        <taxon>Dikarya</taxon>
        <taxon>Ascomycota</taxon>
        <taxon>Pezizomycotina</taxon>
        <taxon>Sordariomycetes</taxon>
        <taxon>Hypocreomycetidae</taxon>
        <taxon>Hypocreales</taxon>
        <taxon>Hypocreaceae</taxon>
        <taxon>Trichoderma</taxon>
    </lineage>
</organism>
<reference evidence="3" key="1">
    <citation type="journal article" date="2015" name="Genome Announc.">
        <title>Draft whole-genome sequence of the biocontrol agent Trichoderma harzianum T6776.</title>
        <authorList>
            <person name="Baroncelli R."/>
            <person name="Piaggeschi G."/>
            <person name="Fiorini L."/>
            <person name="Bertolini E."/>
            <person name="Zapparata A."/>
            <person name="Pe M.E."/>
            <person name="Sarrocco S."/>
            <person name="Vannacci G."/>
        </authorList>
    </citation>
    <scope>NUCLEOTIDE SEQUENCE [LARGE SCALE GENOMIC DNA]</scope>
    <source>
        <strain evidence="3">T6776</strain>
    </source>
</reference>
<dbReference type="Proteomes" id="UP000034112">
    <property type="component" value="Unassembled WGS sequence"/>
</dbReference>
<name>A0A0F9XDG3_TRIHA</name>
<comment type="caution">
    <text evidence="2">The sequence shown here is derived from an EMBL/GenBank/DDBJ whole genome shotgun (WGS) entry which is preliminary data.</text>
</comment>
<dbReference type="EMBL" id="JOKZ01000141">
    <property type="protein sequence ID" value="KKP02650.1"/>
    <property type="molecule type" value="Genomic_DNA"/>
</dbReference>
<evidence type="ECO:0000313" key="3">
    <source>
        <dbReference type="Proteomes" id="UP000034112"/>
    </source>
</evidence>
<gene>
    <name evidence="2" type="ORF">THAR02_05234</name>
</gene>
<evidence type="ECO:0000256" key="1">
    <source>
        <dbReference type="SAM" id="MobiDB-lite"/>
    </source>
</evidence>